<name>E4YA26_OIKDI</name>
<evidence type="ECO:0000313" key="4">
    <source>
        <dbReference type="EMBL" id="CBY32413.1"/>
    </source>
</evidence>
<organism evidence="4">
    <name type="scientific">Oikopleura dioica</name>
    <name type="common">Tunicate</name>
    <dbReference type="NCBI Taxonomy" id="34765"/>
    <lineage>
        <taxon>Eukaryota</taxon>
        <taxon>Metazoa</taxon>
        <taxon>Chordata</taxon>
        <taxon>Tunicata</taxon>
        <taxon>Appendicularia</taxon>
        <taxon>Copelata</taxon>
        <taxon>Oikopleuridae</taxon>
        <taxon>Oikopleura</taxon>
    </lineage>
</organism>
<keyword evidence="3" id="KW-0732">Signal</keyword>
<dbReference type="AlphaFoldDB" id="E4YA26"/>
<feature type="region of interest" description="Disordered" evidence="1">
    <location>
        <begin position="27"/>
        <end position="88"/>
    </location>
</feature>
<dbReference type="EMBL" id="FN654351">
    <property type="protein sequence ID" value="CBY32413.1"/>
    <property type="molecule type" value="Genomic_DNA"/>
</dbReference>
<proteinExistence type="predicted"/>
<feature type="chain" id="PRO_5003193848" description="Syndecan/Neurexin domain-containing protein" evidence="3">
    <location>
        <begin position="21"/>
        <end position="212"/>
    </location>
</feature>
<keyword evidence="2" id="KW-0812">Transmembrane</keyword>
<reference evidence="4" key="1">
    <citation type="journal article" date="2010" name="Science">
        <title>Plasticity of animal genome architecture unmasked by rapid evolution of a pelagic tunicate.</title>
        <authorList>
            <person name="Denoeud F."/>
            <person name="Henriet S."/>
            <person name="Mungpakdee S."/>
            <person name="Aury J.M."/>
            <person name="Da Silva C."/>
            <person name="Brinkmann H."/>
            <person name="Mikhaleva J."/>
            <person name="Olsen L.C."/>
            <person name="Jubin C."/>
            <person name="Canestro C."/>
            <person name="Bouquet J.M."/>
            <person name="Danks G."/>
            <person name="Poulain J."/>
            <person name="Campsteijn C."/>
            <person name="Adamski M."/>
            <person name="Cross I."/>
            <person name="Yadetie F."/>
            <person name="Muffato M."/>
            <person name="Louis A."/>
            <person name="Butcher S."/>
            <person name="Tsagkogeorga G."/>
            <person name="Konrad A."/>
            <person name="Singh S."/>
            <person name="Jensen M.F."/>
            <person name="Cong E.H."/>
            <person name="Eikeseth-Otteraa H."/>
            <person name="Noel B."/>
            <person name="Anthouard V."/>
            <person name="Porcel B.M."/>
            <person name="Kachouri-Lafond R."/>
            <person name="Nishino A."/>
            <person name="Ugolini M."/>
            <person name="Chourrout P."/>
            <person name="Nishida H."/>
            <person name="Aasland R."/>
            <person name="Huzurbazar S."/>
            <person name="Westhof E."/>
            <person name="Delsuc F."/>
            <person name="Lehrach H."/>
            <person name="Reinhardt R."/>
            <person name="Weissenbach J."/>
            <person name="Roy S.W."/>
            <person name="Artiguenave F."/>
            <person name="Postlethwait J.H."/>
            <person name="Manak J.R."/>
            <person name="Thompson E.M."/>
            <person name="Jaillon O."/>
            <person name="Du Pasquier L."/>
            <person name="Boudinot P."/>
            <person name="Liberles D.A."/>
            <person name="Volff J.N."/>
            <person name="Philippe H."/>
            <person name="Lenhard B."/>
            <person name="Roest Crollius H."/>
            <person name="Wincker P."/>
            <person name="Chourrout D."/>
        </authorList>
    </citation>
    <scope>NUCLEOTIDE SEQUENCE [LARGE SCALE GENOMIC DNA]</scope>
</reference>
<gene>
    <name evidence="4" type="ORF">GSOID_T00030837001</name>
</gene>
<keyword evidence="2" id="KW-1133">Transmembrane helix</keyword>
<keyword evidence="2" id="KW-0472">Membrane</keyword>
<feature type="signal peptide" evidence="3">
    <location>
        <begin position="1"/>
        <end position="20"/>
    </location>
</feature>
<accession>E4YA26</accession>
<evidence type="ECO:0000256" key="1">
    <source>
        <dbReference type="SAM" id="MobiDB-lite"/>
    </source>
</evidence>
<feature type="compositionally biased region" description="Polar residues" evidence="1">
    <location>
        <begin position="159"/>
        <end position="181"/>
    </location>
</feature>
<sequence>MRSDLFIFTVFALSIRCIRTQESYDYNFDPDESYDPGEPQDPTTNESQDSDSQDSDSYSDYSDLAQSSESDDYDYTGSSGDENFVSTMSPEESLNGIIDSFFGNTTTASPEDPLFGDKFIQIAICVGTVFGVTLAVIFVYFIVRTVQSDDKKCETVLNEYTSGDPENQAPTSSDDPENGSSEEGAEDPLLQKSNDNPSKNPFGESKEDLLEP</sequence>
<dbReference type="Proteomes" id="UP000011014">
    <property type="component" value="Unassembled WGS sequence"/>
</dbReference>
<protein>
    <recommendedName>
        <fullName evidence="5">Syndecan/Neurexin domain-containing protein</fullName>
    </recommendedName>
</protein>
<feature type="transmembrane region" description="Helical" evidence="2">
    <location>
        <begin position="119"/>
        <end position="143"/>
    </location>
</feature>
<evidence type="ECO:0000256" key="2">
    <source>
        <dbReference type="SAM" id="Phobius"/>
    </source>
</evidence>
<feature type="region of interest" description="Disordered" evidence="1">
    <location>
        <begin position="159"/>
        <end position="212"/>
    </location>
</feature>
<evidence type="ECO:0008006" key="5">
    <source>
        <dbReference type="Google" id="ProtNLM"/>
    </source>
</evidence>
<evidence type="ECO:0000256" key="3">
    <source>
        <dbReference type="SAM" id="SignalP"/>
    </source>
</evidence>